<dbReference type="InterPro" id="IPR052484">
    <property type="entry name" value="CENP-W/WIP1"/>
</dbReference>
<dbReference type="EMBL" id="KV441387">
    <property type="protein sequence ID" value="OAF62376.2"/>
    <property type="molecule type" value="Genomic_DNA"/>
</dbReference>
<dbReference type="PANTHER" id="PTHR34832:SF1">
    <property type="entry name" value="CENTROMERE PROTEIN W"/>
    <property type="match status" value="1"/>
</dbReference>
<dbReference type="GO" id="GO:0005654">
    <property type="term" value="C:nucleoplasm"/>
    <property type="evidence" value="ECO:0007669"/>
    <property type="project" value="TreeGrafter"/>
</dbReference>
<evidence type="ECO:0008006" key="9">
    <source>
        <dbReference type="Google" id="ProtNLM"/>
    </source>
</evidence>
<keyword evidence="5" id="KW-0539">Nucleus</keyword>
<evidence type="ECO:0000313" key="8">
    <source>
        <dbReference type="EMBL" id="OAF62376.2"/>
    </source>
</evidence>
<dbReference type="GO" id="GO:0051382">
    <property type="term" value="P:kinetochore assembly"/>
    <property type="evidence" value="ECO:0007669"/>
    <property type="project" value="TreeGrafter"/>
</dbReference>
<dbReference type="GO" id="GO:0000776">
    <property type="term" value="C:kinetochore"/>
    <property type="evidence" value="ECO:0007669"/>
    <property type="project" value="UniProtKB-KW"/>
</dbReference>
<gene>
    <name evidence="8" type="ORF">VC83_00771</name>
</gene>
<evidence type="ECO:0000256" key="2">
    <source>
        <dbReference type="ARBA" id="ARBA00004629"/>
    </source>
</evidence>
<dbReference type="VEuPathDB" id="FungiDB:GMDG_03469"/>
<name>A0A177AJY6_9PEZI</name>
<dbReference type="GeneID" id="36283864"/>
<reference evidence="8" key="1">
    <citation type="submission" date="2016-03" db="EMBL/GenBank/DDBJ databases">
        <title>Updated assembly of Pseudogymnoascus destructans, the fungus causing white-nose syndrome of bats.</title>
        <authorList>
            <person name="Palmer J.M."/>
            <person name="Drees K.P."/>
            <person name="Foster J.T."/>
            <person name="Lindner D.L."/>
        </authorList>
    </citation>
    <scope>NUCLEOTIDE SEQUENCE [LARGE SCALE GENOMIC DNA]</scope>
    <source>
        <strain evidence="8">20631-21</strain>
    </source>
</reference>
<dbReference type="PANTHER" id="PTHR34832">
    <property type="entry name" value="CENTROMERE PROTEIN W"/>
    <property type="match status" value="1"/>
</dbReference>
<evidence type="ECO:0000256" key="4">
    <source>
        <dbReference type="ARBA" id="ARBA00022838"/>
    </source>
</evidence>
<keyword evidence="3" id="KW-0158">Chromosome</keyword>
<dbReference type="GO" id="GO:0046982">
    <property type="term" value="F:protein heterodimerization activity"/>
    <property type="evidence" value="ECO:0007669"/>
    <property type="project" value="InterPro"/>
</dbReference>
<sequence>MAAAGQKLYPRATLKKIVKAHSRKNVSKNADVLVFLDYALFLQTLVKEAGINAKQAGDRGITAKNVNKVTETTLHKFKG</sequence>
<dbReference type="GO" id="GO:0007059">
    <property type="term" value="P:chromosome segregation"/>
    <property type="evidence" value="ECO:0007669"/>
    <property type="project" value="TreeGrafter"/>
</dbReference>
<dbReference type="SUPFAM" id="SSF47113">
    <property type="entry name" value="Histone-fold"/>
    <property type="match status" value="1"/>
</dbReference>
<dbReference type="FunFam" id="1.10.20.10:FF:000075">
    <property type="entry name" value="WGS project CABT00000000 data, contig 2.56"/>
    <property type="match status" value="1"/>
</dbReference>
<comment type="similarity">
    <text evidence="7">Belongs to the CENP-W/WIP1 family.</text>
</comment>
<dbReference type="CDD" id="cd13732">
    <property type="entry name" value="HFD_CENP-W"/>
    <property type="match status" value="1"/>
</dbReference>
<evidence type="ECO:0000256" key="6">
    <source>
        <dbReference type="ARBA" id="ARBA00023328"/>
    </source>
</evidence>
<evidence type="ECO:0000256" key="3">
    <source>
        <dbReference type="ARBA" id="ARBA00022454"/>
    </source>
</evidence>
<evidence type="ECO:0000256" key="1">
    <source>
        <dbReference type="ARBA" id="ARBA00004123"/>
    </source>
</evidence>
<evidence type="ECO:0000256" key="5">
    <source>
        <dbReference type="ARBA" id="ARBA00023242"/>
    </source>
</evidence>
<dbReference type="Gene3D" id="1.10.20.10">
    <property type="entry name" value="Histone, subunit A"/>
    <property type="match status" value="1"/>
</dbReference>
<dbReference type="OrthoDB" id="2543597at2759"/>
<dbReference type="AlphaFoldDB" id="A0A177AJY6"/>
<proteinExistence type="inferred from homology"/>
<keyword evidence="4" id="KW-0995">Kinetochore</keyword>
<organism evidence="8">
    <name type="scientific">Pseudogymnoascus destructans</name>
    <dbReference type="NCBI Taxonomy" id="655981"/>
    <lineage>
        <taxon>Eukaryota</taxon>
        <taxon>Fungi</taxon>
        <taxon>Dikarya</taxon>
        <taxon>Ascomycota</taxon>
        <taxon>Pezizomycotina</taxon>
        <taxon>Leotiomycetes</taxon>
        <taxon>Thelebolales</taxon>
        <taxon>Thelebolaceae</taxon>
        <taxon>Pseudogymnoascus</taxon>
    </lineage>
</organism>
<accession>A0A177AJY6</accession>
<protein>
    <recommendedName>
        <fullName evidence="9">Transcription factor CBF/NF-Y/archaeal histone domain-containing protein</fullName>
    </recommendedName>
</protein>
<dbReference type="InterPro" id="IPR009072">
    <property type="entry name" value="Histone-fold"/>
</dbReference>
<keyword evidence="6" id="KW-0137">Centromere</keyword>
<comment type="subcellular location">
    <subcellularLocation>
        <location evidence="2">Chromosome</location>
        <location evidence="2">Centromere</location>
        <location evidence="2">Kinetochore</location>
    </subcellularLocation>
    <subcellularLocation>
        <location evidence="1">Nucleus</location>
    </subcellularLocation>
</comment>
<dbReference type="Proteomes" id="UP000077154">
    <property type="component" value="Unassembled WGS sequence"/>
</dbReference>
<evidence type="ECO:0000256" key="7">
    <source>
        <dbReference type="ARBA" id="ARBA00038432"/>
    </source>
</evidence>
<dbReference type="GO" id="GO:0000278">
    <property type="term" value="P:mitotic cell cycle"/>
    <property type="evidence" value="ECO:0007669"/>
    <property type="project" value="TreeGrafter"/>
</dbReference>
<dbReference type="RefSeq" id="XP_024327648.1">
    <property type="nucleotide sequence ID" value="XM_024464458.1"/>
</dbReference>